<evidence type="ECO:0000313" key="1">
    <source>
        <dbReference type="EMBL" id="KKL87536.1"/>
    </source>
</evidence>
<organism evidence="1">
    <name type="scientific">marine sediment metagenome</name>
    <dbReference type="NCBI Taxonomy" id="412755"/>
    <lineage>
        <taxon>unclassified sequences</taxon>
        <taxon>metagenomes</taxon>
        <taxon>ecological metagenomes</taxon>
    </lineage>
</organism>
<name>A0A0F9GAN2_9ZZZZ</name>
<reference evidence="1" key="1">
    <citation type="journal article" date="2015" name="Nature">
        <title>Complex archaea that bridge the gap between prokaryotes and eukaryotes.</title>
        <authorList>
            <person name="Spang A."/>
            <person name="Saw J.H."/>
            <person name="Jorgensen S.L."/>
            <person name="Zaremba-Niedzwiedzka K."/>
            <person name="Martijn J."/>
            <person name="Lind A.E."/>
            <person name="van Eijk R."/>
            <person name="Schleper C."/>
            <person name="Guy L."/>
            <person name="Ettema T.J."/>
        </authorList>
    </citation>
    <scope>NUCLEOTIDE SEQUENCE</scope>
</reference>
<dbReference type="EMBL" id="LAZR01020812">
    <property type="protein sequence ID" value="KKL87536.1"/>
    <property type="molecule type" value="Genomic_DNA"/>
</dbReference>
<protein>
    <submittedName>
        <fullName evidence="1">Uncharacterized protein</fullName>
    </submittedName>
</protein>
<sequence>MGKRKDTTITTLKKRLWKIFSIYIRMRDCLETTGTVDHGLCCTCKQDYPIGKLQAGHFIPGREDSILFDPACVHAQCYRCNVQRSGEWVKYFRFMEKKYDREFIFNLMEKSEAKCKITPEWIETTAAYYLEKIEEMEVVNV</sequence>
<accession>A0A0F9GAN2</accession>
<gene>
    <name evidence="1" type="ORF">LCGC14_1933750</name>
</gene>
<dbReference type="InterPro" id="IPR008713">
    <property type="entry name" value="Phage_lambda_NinG"/>
</dbReference>
<proteinExistence type="predicted"/>
<dbReference type="Pfam" id="PF05766">
    <property type="entry name" value="NinG"/>
    <property type="match status" value="1"/>
</dbReference>
<dbReference type="AlphaFoldDB" id="A0A0F9GAN2"/>
<comment type="caution">
    <text evidence="1">The sequence shown here is derived from an EMBL/GenBank/DDBJ whole genome shotgun (WGS) entry which is preliminary data.</text>
</comment>